<organism evidence="2 3">
    <name type="scientific">Gossypium arboreum</name>
    <name type="common">Tree cotton</name>
    <name type="synonym">Gossypium nanking</name>
    <dbReference type="NCBI Taxonomy" id="29729"/>
    <lineage>
        <taxon>Eukaryota</taxon>
        <taxon>Viridiplantae</taxon>
        <taxon>Streptophyta</taxon>
        <taxon>Embryophyta</taxon>
        <taxon>Tracheophyta</taxon>
        <taxon>Spermatophyta</taxon>
        <taxon>Magnoliopsida</taxon>
        <taxon>eudicotyledons</taxon>
        <taxon>Gunneridae</taxon>
        <taxon>Pentapetalae</taxon>
        <taxon>rosids</taxon>
        <taxon>malvids</taxon>
        <taxon>Malvales</taxon>
        <taxon>Malvaceae</taxon>
        <taxon>Malvoideae</taxon>
        <taxon>Gossypium</taxon>
    </lineage>
</organism>
<keyword evidence="3" id="KW-1185">Reference proteome</keyword>
<evidence type="ECO:0000313" key="2">
    <source>
        <dbReference type="EMBL" id="KAK5785278.1"/>
    </source>
</evidence>
<comment type="caution">
    <text evidence="2">The sequence shown here is derived from an EMBL/GenBank/DDBJ whole genome shotgun (WGS) entry which is preliminary data.</text>
</comment>
<name>A0ABR0N4N3_GOSAR</name>
<dbReference type="InterPro" id="IPR044824">
    <property type="entry name" value="MAIN-like"/>
</dbReference>
<dbReference type="Pfam" id="PF10536">
    <property type="entry name" value="PMD"/>
    <property type="match status" value="1"/>
</dbReference>
<dbReference type="PANTHER" id="PTHR46033">
    <property type="entry name" value="PROTEIN MAIN-LIKE 2"/>
    <property type="match status" value="1"/>
</dbReference>
<gene>
    <name evidence="2" type="ORF">PVK06_039845</name>
</gene>
<dbReference type="PANTHER" id="PTHR46033:SF8">
    <property type="entry name" value="PROTEIN MAINTENANCE OF MERISTEMS-LIKE"/>
    <property type="match status" value="1"/>
</dbReference>
<proteinExistence type="predicted"/>
<sequence>MSYLELAGFESATLIRKFDLRYNLISALVEHWRPETHTFHLPCEEYTVTLGDVASQLGLPINESAITGVSTIPEPAALCYSLLGVSLNDAESKCMSLRFSWLKANFEHLSINVTKQKVMCTAQAYIMHIIRGVLMSDANKNRVHLMYLLLLTNLQNVR</sequence>
<accession>A0ABR0N4N3</accession>
<dbReference type="Proteomes" id="UP001358586">
    <property type="component" value="Chromosome 11"/>
</dbReference>
<protein>
    <recommendedName>
        <fullName evidence="1">Aminotransferase-like plant mobile domain-containing protein</fullName>
    </recommendedName>
</protein>
<feature type="domain" description="Aminotransferase-like plant mobile" evidence="1">
    <location>
        <begin position="8"/>
        <end position="157"/>
    </location>
</feature>
<dbReference type="EMBL" id="JARKNE010000011">
    <property type="protein sequence ID" value="KAK5785278.1"/>
    <property type="molecule type" value="Genomic_DNA"/>
</dbReference>
<dbReference type="InterPro" id="IPR019557">
    <property type="entry name" value="AminoTfrase-like_pln_mobile"/>
</dbReference>
<reference evidence="2 3" key="1">
    <citation type="submission" date="2023-03" db="EMBL/GenBank/DDBJ databases">
        <title>WGS of Gossypium arboreum.</title>
        <authorList>
            <person name="Yu D."/>
        </authorList>
    </citation>
    <scope>NUCLEOTIDE SEQUENCE [LARGE SCALE GENOMIC DNA]</scope>
    <source>
        <tissue evidence="2">Leaf</tissue>
    </source>
</reference>
<evidence type="ECO:0000313" key="3">
    <source>
        <dbReference type="Proteomes" id="UP001358586"/>
    </source>
</evidence>
<evidence type="ECO:0000259" key="1">
    <source>
        <dbReference type="Pfam" id="PF10536"/>
    </source>
</evidence>